<dbReference type="InterPro" id="IPR036388">
    <property type="entry name" value="WH-like_DNA-bd_sf"/>
</dbReference>
<evidence type="ECO:0000256" key="2">
    <source>
        <dbReference type="ARBA" id="ARBA00022737"/>
    </source>
</evidence>
<evidence type="ECO:0000259" key="5">
    <source>
        <dbReference type="PROSITE" id="PS51153"/>
    </source>
</evidence>
<keyword evidence="3" id="KW-0611">Plant defense</keyword>
<dbReference type="InParanoid" id="A0A1Q3D7Q8"/>
<dbReference type="AlphaFoldDB" id="A0A1Q3D7Q8"/>
<dbReference type="Gene3D" id="1.10.10.10">
    <property type="entry name" value="Winged helix-like DNA-binding domain superfamily/Winged helix DNA-binding domain"/>
    <property type="match status" value="1"/>
</dbReference>
<dbReference type="InterPro" id="IPR032675">
    <property type="entry name" value="LRR_dom_sf"/>
</dbReference>
<dbReference type="Pfam" id="PF05659">
    <property type="entry name" value="RPW8"/>
    <property type="match status" value="1"/>
</dbReference>
<dbReference type="Gene3D" id="3.80.10.10">
    <property type="entry name" value="Ribonuclease Inhibitor"/>
    <property type="match status" value="1"/>
</dbReference>
<dbReference type="STRING" id="3775.A0A1Q3D7Q8"/>
<dbReference type="SUPFAM" id="SSF52047">
    <property type="entry name" value="RNI-like"/>
    <property type="match status" value="1"/>
</dbReference>
<evidence type="ECO:0000256" key="4">
    <source>
        <dbReference type="SAM" id="SignalP"/>
    </source>
</evidence>
<dbReference type="Proteomes" id="UP000187406">
    <property type="component" value="Unassembled WGS sequence"/>
</dbReference>
<protein>
    <submittedName>
        <fullName evidence="6">NB-ARC domain-containing protein/RPW8 domain-containing protein</fullName>
    </submittedName>
</protein>
<evidence type="ECO:0000313" key="7">
    <source>
        <dbReference type="Proteomes" id="UP000187406"/>
    </source>
</evidence>
<feature type="signal peptide" evidence="4">
    <location>
        <begin position="1"/>
        <end position="24"/>
    </location>
</feature>
<keyword evidence="4" id="KW-0732">Signal</keyword>
<dbReference type="SUPFAM" id="SSF52540">
    <property type="entry name" value="P-loop containing nucleoside triphosphate hydrolases"/>
    <property type="match status" value="1"/>
</dbReference>
<dbReference type="FunCoup" id="A0A1Q3D7Q8">
    <property type="interactions" value="263"/>
</dbReference>
<comment type="caution">
    <text evidence="6">The sequence shown here is derived from an EMBL/GenBank/DDBJ whole genome shotgun (WGS) entry which is preliminary data.</text>
</comment>
<name>A0A1Q3D7Q8_CEPFO</name>
<keyword evidence="2" id="KW-0677">Repeat</keyword>
<dbReference type="GO" id="GO:0043531">
    <property type="term" value="F:ADP binding"/>
    <property type="evidence" value="ECO:0007669"/>
    <property type="project" value="InterPro"/>
</dbReference>
<dbReference type="PANTHER" id="PTHR36766">
    <property type="entry name" value="PLANT BROAD-SPECTRUM MILDEW RESISTANCE PROTEIN RPW8"/>
    <property type="match status" value="1"/>
</dbReference>
<keyword evidence="7" id="KW-1185">Reference proteome</keyword>
<gene>
    <name evidence="6" type="ORF">CFOL_v3_31893</name>
</gene>
<dbReference type="Gene3D" id="3.40.50.300">
    <property type="entry name" value="P-loop containing nucleotide triphosphate hydrolases"/>
    <property type="match status" value="1"/>
</dbReference>
<dbReference type="InterPro" id="IPR055414">
    <property type="entry name" value="LRR_R13L4/SHOC2-like"/>
</dbReference>
<sequence>MGEFVGGALLGAAFGILLEAVVDATKKATSFKSHLKQIKSILEKIAPIINTTDKLNKELDRPKEETDGLLEILKQGKEVVLKCTQVRKWQYHRKVYYDGKLDDLYKSLHDYFQFVMQAQQTRDGLQTLLELKRLSERGGRGYEPLVVPFFGSSATPGAPPAYTVGLDLPLMELKMDLFKDGASVIVLSAPGGCGKTTLAKMLFADEEVQGKFKKNIFFVTVSKTHDFKVIVRKLLQKSHKEAEFVNDGEAKDQLEQFFSQSGLDPILLVLDDVWPGSESLVEKFKFQLPNYKVLVTSRSAIRRFDSVHRLKTLDDDDAMTLFRHFAFPHDGSSDIPDRLVKQIVKGCKGVRLALEVIGSSLRRQPLEVWRDKAMELAEGVSISDNVELLNCLKSSLEALDSKLKECYMDLGSFPEDQRIPAAALIDMWVELYNLDEDGVRAMANLHKLSEQNLLNLVLTRKDASELDGFYDEHFVTQHDILRELVIYQNQSNSEHIEHRSRLFVEISGRDFPNWWSERNTQHINARLLSISTDETFTSNWCNMQPSEVEVLVLNFQSKRYMLPQFMEKMDKLKVLIITNNGFFHTELGNFPLVGYLSNLKRLRLEHVSIPPLTTLHPRNLQKISLVMCNIGKAFNNSFIKISDGMPNLVEIDIAYCDDFVKLPDGLCDILPLKKLNISNCHNLSSLPEDIGKLENLEVLRLSSCTDLVEFPDTITNLSKLCCLDISDSLYIIKLPSQIGDLHNLRKLCMRSCTSCELPPSIMNLEHLEEVRCDKETAVSWEPFLPFLKNARITIEEITEDINLNFLLK</sequence>
<dbReference type="GO" id="GO:0006952">
    <property type="term" value="P:defense response"/>
    <property type="evidence" value="ECO:0007669"/>
    <property type="project" value="UniProtKB-KW"/>
</dbReference>
<dbReference type="PROSITE" id="PS51153">
    <property type="entry name" value="RPW8"/>
    <property type="match status" value="1"/>
</dbReference>
<comment type="similarity">
    <text evidence="1">Belongs to the disease resistance NB-LRR family.</text>
</comment>
<reference evidence="7" key="1">
    <citation type="submission" date="2016-04" db="EMBL/GenBank/DDBJ databases">
        <title>Cephalotus genome sequencing.</title>
        <authorList>
            <person name="Fukushima K."/>
            <person name="Hasebe M."/>
            <person name="Fang X."/>
        </authorList>
    </citation>
    <scope>NUCLEOTIDE SEQUENCE [LARGE SCALE GENOMIC DNA]</scope>
    <source>
        <strain evidence="7">cv. St1</strain>
    </source>
</reference>
<organism evidence="6 7">
    <name type="scientific">Cephalotus follicularis</name>
    <name type="common">Albany pitcher plant</name>
    <dbReference type="NCBI Taxonomy" id="3775"/>
    <lineage>
        <taxon>Eukaryota</taxon>
        <taxon>Viridiplantae</taxon>
        <taxon>Streptophyta</taxon>
        <taxon>Embryophyta</taxon>
        <taxon>Tracheophyta</taxon>
        <taxon>Spermatophyta</taxon>
        <taxon>Magnoliopsida</taxon>
        <taxon>eudicotyledons</taxon>
        <taxon>Gunneridae</taxon>
        <taxon>Pentapetalae</taxon>
        <taxon>rosids</taxon>
        <taxon>fabids</taxon>
        <taxon>Oxalidales</taxon>
        <taxon>Cephalotaceae</taxon>
        <taxon>Cephalotus</taxon>
    </lineage>
</organism>
<feature type="chain" id="PRO_5012207985" evidence="4">
    <location>
        <begin position="25"/>
        <end position="808"/>
    </location>
</feature>
<dbReference type="Pfam" id="PF00931">
    <property type="entry name" value="NB-ARC"/>
    <property type="match status" value="1"/>
</dbReference>
<dbReference type="PRINTS" id="PR00364">
    <property type="entry name" value="DISEASERSIST"/>
</dbReference>
<dbReference type="EMBL" id="BDDD01004882">
    <property type="protein sequence ID" value="GAV88471.1"/>
    <property type="molecule type" value="Genomic_DNA"/>
</dbReference>
<dbReference type="PANTHER" id="PTHR36766:SF3">
    <property type="entry name" value="RPW8 DOMAIN-CONTAINING PROTEIN"/>
    <property type="match status" value="1"/>
</dbReference>
<accession>A0A1Q3D7Q8</accession>
<dbReference type="Pfam" id="PF23598">
    <property type="entry name" value="LRR_14"/>
    <property type="match status" value="1"/>
</dbReference>
<feature type="domain" description="RPW8" evidence="5">
    <location>
        <begin position="1"/>
        <end position="150"/>
    </location>
</feature>
<evidence type="ECO:0000256" key="1">
    <source>
        <dbReference type="ARBA" id="ARBA00008894"/>
    </source>
</evidence>
<dbReference type="OrthoDB" id="2016095at2759"/>
<dbReference type="InterPro" id="IPR002182">
    <property type="entry name" value="NB-ARC"/>
</dbReference>
<dbReference type="InterPro" id="IPR008808">
    <property type="entry name" value="Powdery_mildew-R_dom"/>
</dbReference>
<evidence type="ECO:0000256" key="3">
    <source>
        <dbReference type="ARBA" id="ARBA00022821"/>
    </source>
</evidence>
<proteinExistence type="inferred from homology"/>
<dbReference type="InterPro" id="IPR027417">
    <property type="entry name" value="P-loop_NTPase"/>
</dbReference>
<evidence type="ECO:0000313" key="6">
    <source>
        <dbReference type="EMBL" id="GAV88471.1"/>
    </source>
</evidence>